<evidence type="ECO:0000256" key="6">
    <source>
        <dbReference type="SAM" id="Phobius"/>
    </source>
</evidence>
<dbReference type="PANTHER" id="PTHR35007:SF4">
    <property type="entry name" value="CONSERVED TRANSMEMBRANE PROTEIN-RELATED"/>
    <property type="match status" value="1"/>
</dbReference>
<proteinExistence type="predicted"/>
<name>A0A516X072_9ACTN</name>
<keyword evidence="3 6" id="KW-0812">Transmembrane</keyword>
<reference evidence="8 9" key="2">
    <citation type="submission" date="2019-07" db="EMBL/GenBank/DDBJ databases">
        <authorList>
            <person name="Huang Y."/>
        </authorList>
    </citation>
    <scope>NUCLEOTIDE SEQUENCE [LARGE SCALE GENOMIC DNA]</scope>
    <source>
        <strain evidence="8 9">HY188</strain>
    </source>
</reference>
<feature type="transmembrane region" description="Helical" evidence="6">
    <location>
        <begin position="244"/>
        <end position="264"/>
    </location>
</feature>
<sequence length="273" mass="27851">MDAGTAATALLGAALWMVPGPPSLKRVREWERTDGPHTGRWRVVGSCAAIATLVAGALWGAGPALCVVVATVTVLHLRARRRAAARYREESAQLAAALEIVVAELRVGAHPGRACEAAASHARKGAVAVRLARASAQAQLGGSISRVLAAGDGTVAEKPSGLDHDWRRLAVVWAVAERRGIALGSLLDAARADLAVRVSFRRRAESGLAGARSTAAILAALPVVGIGFGHLMGAAPLTVLTGGGAGGVLLIAGVLFDCAGLVWAERIMSGAAR</sequence>
<dbReference type="GO" id="GO:0005886">
    <property type="term" value="C:plasma membrane"/>
    <property type="evidence" value="ECO:0007669"/>
    <property type="project" value="UniProtKB-SubCell"/>
</dbReference>
<keyword evidence="5 6" id="KW-0472">Membrane</keyword>
<feature type="transmembrane region" description="Helical" evidence="6">
    <location>
        <begin position="48"/>
        <end position="77"/>
    </location>
</feature>
<dbReference type="KEGG" id="toy:FO059_02720"/>
<dbReference type="AlphaFoldDB" id="A0A516X072"/>
<feature type="transmembrane region" description="Helical" evidence="6">
    <location>
        <begin position="209"/>
        <end position="232"/>
    </location>
</feature>
<keyword evidence="9" id="KW-1185">Reference proteome</keyword>
<reference evidence="8 9" key="1">
    <citation type="submission" date="2019-07" db="EMBL/GenBank/DDBJ databases">
        <title>Tomitella cavernea sp. nov., an actinomycete isolated from soil.</title>
        <authorList>
            <person name="Cheng J."/>
        </authorList>
    </citation>
    <scope>NUCLEOTIDE SEQUENCE [LARGE SCALE GENOMIC DNA]</scope>
    <source>
        <strain evidence="8 9">HY188</strain>
    </source>
</reference>
<evidence type="ECO:0000259" key="7">
    <source>
        <dbReference type="Pfam" id="PF00482"/>
    </source>
</evidence>
<comment type="subcellular location">
    <subcellularLocation>
        <location evidence="1">Cell membrane</location>
        <topology evidence="1">Multi-pass membrane protein</topology>
    </subcellularLocation>
</comment>
<evidence type="ECO:0000256" key="5">
    <source>
        <dbReference type="ARBA" id="ARBA00023136"/>
    </source>
</evidence>
<dbReference type="Pfam" id="PF00482">
    <property type="entry name" value="T2SSF"/>
    <property type="match status" value="1"/>
</dbReference>
<evidence type="ECO:0000256" key="4">
    <source>
        <dbReference type="ARBA" id="ARBA00022989"/>
    </source>
</evidence>
<evidence type="ECO:0000256" key="1">
    <source>
        <dbReference type="ARBA" id="ARBA00004651"/>
    </source>
</evidence>
<evidence type="ECO:0000313" key="9">
    <source>
        <dbReference type="Proteomes" id="UP000317344"/>
    </source>
</evidence>
<evidence type="ECO:0000313" key="8">
    <source>
        <dbReference type="EMBL" id="QDQ96453.1"/>
    </source>
</evidence>
<evidence type="ECO:0000256" key="2">
    <source>
        <dbReference type="ARBA" id="ARBA00022475"/>
    </source>
</evidence>
<feature type="domain" description="Type II secretion system protein GspF" evidence="7">
    <location>
        <begin position="100"/>
        <end position="228"/>
    </location>
</feature>
<evidence type="ECO:0000256" key="3">
    <source>
        <dbReference type="ARBA" id="ARBA00022692"/>
    </source>
</evidence>
<accession>A0A516X072</accession>
<dbReference type="Proteomes" id="UP000317344">
    <property type="component" value="Chromosome"/>
</dbReference>
<organism evidence="8 9">
    <name type="scientific">Tomitella fengzijianii</name>
    <dbReference type="NCBI Taxonomy" id="2597660"/>
    <lineage>
        <taxon>Bacteria</taxon>
        <taxon>Bacillati</taxon>
        <taxon>Actinomycetota</taxon>
        <taxon>Actinomycetes</taxon>
        <taxon>Mycobacteriales</taxon>
        <taxon>Tomitella</taxon>
    </lineage>
</organism>
<gene>
    <name evidence="8" type="ORF">FO059_02720</name>
</gene>
<dbReference type="RefSeq" id="WP_143906155.1">
    <property type="nucleotide sequence ID" value="NZ_CP041765.1"/>
</dbReference>
<protein>
    <recommendedName>
        <fullName evidence="7">Type II secretion system protein GspF domain-containing protein</fullName>
    </recommendedName>
</protein>
<dbReference type="PANTHER" id="PTHR35007">
    <property type="entry name" value="INTEGRAL MEMBRANE PROTEIN-RELATED"/>
    <property type="match status" value="1"/>
</dbReference>
<keyword evidence="4 6" id="KW-1133">Transmembrane helix</keyword>
<dbReference type="InterPro" id="IPR018076">
    <property type="entry name" value="T2SS_GspF_dom"/>
</dbReference>
<dbReference type="OrthoDB" id="3712305at2"/>
<keyword evidence="2" id="KW-1003">Cell membrane</keyword>
<dbReference type="EMBL" id="CP041765">
    <property type="protein sequence ID" value="QDQ96453.1"/>
    <property type="molecule type" value="Genomic_DNA"/>
</dbReference>